<proteinExistence type="inferred from homology"/>
<gene>
    <name evidence="6" type="ORF">RRC99</name>
</gene>
<dbReference type="RefSeq" id="WP_012034720.1">
    <property type="nucleotide sequence ID" value="NC_009464.1"/>
</dbReference>
<dbReference type="eggNOG" id="arCOG00280">
    <property type="taxonomic scope" value="Archaea"/>
</dbReference>
<dbReference type="EMBL" id="AM114193">
    <property type="protein sequence ID" value="CAJ37871.1"/>
    <property type="molecule type" value="Genomic_DNA"/>
</dbReference>
<dbReference type="GeneID" id="5145809"/>
<dbReference type="GO" id="GO:0043138">
    <property type="term" value="F:3'-5' DNA helicase activity"/>
    <property type="evidence" value="ECO:0007669"/>
    <property type="project" value="UniProtKB-EC"/>
</dbReference>
<dbReference type="PATRIC" id="fig|351160.9.peg.410"/>
<dbReference type="SUPFAM" id="SSF52540">
    <property type="entry name" value="P-loop containing nucleoside triphosphate hydrolases"/>
    <property type="match status" value="1"/>
</dbReference>
<evidence type="ECO:0000313" key="6">
    <source>
        <dbReference type="EMBL" id="CAJ37871.1"/>
    </source>
</evidence>
<evidence type="ECO:0000259" key="5">
    <source>
        <dbReference type="Pfam" id="PF01935"/>
    </source>
</evidence>
<name>Q0W172_METAR</name>
<comment type="catalytic activity">
    <reaction evidence="4">
        <text>ATP + H2O = ADP + phosphate + H(+)</text>
        <dbReference type="Rhea" id="RHEA:13065"/>
        <dbReference type="ChEBI" id="CHEBI:15377"/>
        <dbReference type="ChEBI" id="CHEBI:15378"/>
        <dbReference type="ChEBI" id="CHEBI:30616"/>
        <dbReference type="ChEBI" id="CHEBI:43474"/>
        <dbReference type="ChEBI" id="CHEBI:456216"/>
        <dbReference type="EC" id="5.6.2.4"/>
    </reaction>
</comment>
<dbReference type="OrthoDB" id="107033at2157"/>
<dbReference type="InterPro" id="IPR008571">
    <property type="entry name" value="HerA-like"/>
</dbReference>
<dbReference type="STRING" id="351160.RRC99"/>
<accession>Q0W172</accession>
<comment type="similarity">
    <text evidence="1">Belongs to the HerA family.</text>
</comment>
<dbReference type="PANTHER" id="PTHR42957:SF1">
    <property type="entry name" value="HELICASE MJ1565-RELATED"/>
    <property type="match status" value="1"/>
</dbReference>
<dbReference type="KEGG" id="rci:RRC99"/>
<evidence type="ECO:0000256" key="2">
    <source>
        <dbReference type="ARBA" id="ARBA00034617"/>
    </source>
</evidence>
<dbReference type="Proteomes" id="UP000000663">
    <property type="component" value="Chromosome"/>
</dbReference>
<comment type="catalytic activity">
    <reaction evidence="2">
        <text>Couples ATP hydrolysis with the unwinding of duplex DNA by translocating in the 3'-5' direction.</text>
        <dbReference type="EC" id="5.6.2.4"/>
    </reaction>
</comment>
<comment type="catalytic activity">
    <reaction evidence="3">
        <text>ATP + H2O = ADP + phosphate + H(+)</text>
        <dbReference type="Rhea" id="RHEA:13065"/>
        <dbReference type="ChEBI" id="CHEBI:15377"/>
        <dbReference type="ChEBI" id="CHEBI:15378"/>
        <dbReference type="ChEBI" id="CHEBI:30616"/>
        <dbReference type="ChEBI" id="CHEBI:43474"/>
        <dbReference type="ChEBI" id="CHEBI:456216"/>
        <dbReference type="EC" id="5.6.2.3"/>
    </reaction>
</comment>
<dbReference type="InterPro" id="IPR002789">
    <property type="entry name" value="HerA_central"/>
</dbReference>
<reference evidence="6 7" key="1">
    <citation type="journal article" date="2006" name="Science">
        <title>Genome of rice cluster I archaea -- the key methane producers in the rice rhizosphere.</title>
        <authorList>
            <person name="Erkel C."/>
            <person name="Kube M."/>
            <person name="Reinhardt R."/>
            <person name="Liesack W."/>
        </authorList>
    </citation>
    <scope>NUCLEOTIDE SEQUENCE [LARGE SCALE GENOMIC DNA]</scope>
    <source>
        <strain evidence="7">DSM 22066 / NBRC 105507 / MRE50</strain>
    </source>
</reference>
<organism evidence="6 7">
    <name type="scientific">Methanocella arvoryzae (strain DSM 22066 / NBRC 105507 / MRE50)</name>
    <dbReference type="NCBI Taxonomy" id="351160"/>
    <lineage>
        <taxon>Archaea</taxon>
        <taxon>Methanobacteriati</taxon>
        <taxon>Methanobacteriota</taxon>
        <taxon>Stenosarchaea group</taxon>
        <taxon>Methanomicrobia</taxon>
        <taxon>Methanocellales</taxon>
        <taxon>Methanocellaceae</taxon>
        <taxon>Methanocella</taxon>
    </lineage>
</organism>
<keyword evidence="7" id="KW-1185">Reference proteome</keyword>
<evidence type="ECO:0000313" key="7">
    <source>
        <dbReference type="Proteomes" id="UP000000663"/>
    </source>
</evidence>
<dbReference type="GO" id="GO:0043139">
    <property type="term" value="F:5'-3' DNA helicase activity"/>
    <property type="evidence" value="ECO:0007669"/>
    <property type="project" value="UniProtKB-EC"/>
</dbReference>
<dbReference type="Gene3D" id="3.40.50.300">
    <property type="entry name" value="P-loop containing nucleotide triphosphate hydrolases"/>
    <property type="match status" value="2"/>
</dbReference>
<dbReference type="InterPro" id="IPR027417">
    <property type="entry name" value="P-loop_NTPase"/>
</dbReference>
<protein>
    <recommendedName>
        <fullName evidence="5">Helicase HerA central domain-containing protein</fullName>
    </recommendedName>
</protein>
<dbReference type="PANTHER" id="PTHR42957">
    <property type="entry name" value="HELICASE MJ1565-RELATED"/>
    <property type="match status" value="1"/>
</dbReference>
<sequence length="522" mass="58898">MKPAGVVRDVEENEITFVSPHKFKTGEFVAYKDRWVDPERYVLCRVTYSKSLKTFPDEFIEAADINPKDLMQFAGMDTEEYDHHLMTALVVGYFNEKLQEFKHPRAMPDSGETIYMAGPEVLKNISKVQAEARGAAALGTIPGTDVPVVVSVKDIVSQHVSVIASTGSGKSYTIGVLLEEMMKPNNRAAILVVDPHGEYSTLSEMVNKPEFRDGDYQPTVKIYRKESLKIKITELELDDLLGILDLSEKMQHFFVTGFFNWRNGPHHKKSDLRREIEVQRNPTNESTIDAILWRFDSVMRRGIFEDHLHTQLAELFAPGQLTVLDLSGIGESDQQLIVSVLLRRLFDAREGTVNQRYAENEERYLPYPTFVVLEEAHRYAPQNGEAKSKRVLKTILSEGRKFGIGVCMVSQRPAKLDSDSLSQCMSQITMRIINPVDQSQIASSIESMSRELLDELPALARGEAIVSGVAINTPVLVKIRERSTPHGGVSRDAPEEWSNYWKKSRVQKATSAILARERKSPL</sequence>
<evidence type="ECO:0000256" key="4">
    <source>
        <dbReference type="ARBA" id="ARBA00048988"/>
    </source>
</evidence>
<evidence type="ECO:0000256" key="1">
    <source>
        <dbReference type="ARBA" id="ARBA00007816"/>
    </source>
</evidence>
<dbReference type="AlphaFoldDB" id="Q0W172"/>
<feature type="domain" description="Helicase HerA central" evidence="5">
    <location>
        <begin position="138"/>
        <end position="345"/>
    </location>
</feature>
<evidence type="ECO:0000256" key="3">
    <source>
        <dbReference type="ARBA" id="ARBA00048954"/>
    </source>
</evidence>
<dbReference type="Pfam" id="PF01935">
    <property type="entry name" value="DUF87"/>
    <property type="match status" value="1"/>
</dbReference>